<dbReference type="EMBL" id="CADCXN010000096">
    <property type="protein sequence ID" value="CAA9892291.1"/>
    <property type="molecule type" value="Genomic_DNA"/>
</dbReference>
<dbReference type="InterPro" id="IPR016193">
    <property type="entry name" value="Cytidine_deaminase-like"/>
</dbReference>
<keyword evidence="2" id="KW-1185">Reference proteome</keyword>
<dbReference type="SUPFAM" id="SSF53927">
    <property type="entry name" value="Cytidine deaminase-like"/>
    <property type="match status" value="1"/>
</dbReference>
<dbReference type="AlphaFoldDB" id="A0A8S0WRV1"/>
<gene>
    <name evidence="1" type="ORF">METHB2_640003</name>
</gene>
<sequence length="65" mass="7267">MDQSLLNSTFHGQMVAINRCAELYSLADRSEFDLHATAQPCSMGQRAIEWTGIVFTLGHLVSYFS</sequence>
<accession>A0A8S0WRV1</accession>
<proteinExistence type="predicted"/>
<evidence type="ECO:0000313" key="1">
    <source>
        <dbReference type="EMBL" id="CAA9892291.1"/>
    </source>
</evidence>
<organism evidence="1 2">
    <name type="scientific">Candidatus Methylobacter favarea</name>
    <dbReference type="NCBI Taxonomy" id="2707345"/>
    <lineage>
        <taxon>Bacteria</taxon>
        <taxon>Pseudomonadati</taxon>
        <taxon>Pseudomonadota</taxon>
        <taxon>Gammaproteobacteria</taxon>
        <taxon>Methylococcales</taxon>
        <taxon>Methylococcaceae</taxon>
        <taxon>Methylobacter</taxon>
    </lineage>
</organism>
<comment type="caution">
    <text evidence="1">The sequence shown here is derived from an EMBL/GenBank/DDBJ whole genome shotgun (WGS) entry which is preliminary data.</text>
</comment>
<name>A0A8S0WRV1_9GAMM</name>
<dbReference type="Gene3D" id="3.40.140.10">
    <property type="entry name" value="Cytidine Deaminase, domain 2"/>
    <property type="match status" value="1"/>
</dbReference>
<protein>
    <submittedName>
        <fullName evidence="1">Uncharacterized protein</fullName>
    </submittedName>
</protein>
<reference evidence="1 2" key="1">
    <citation type="submission" date="2020-02" db="EMBL/GenBank/DDBJ databases">
        <authorList>
            <person name="Hogendoorn C."/>
        </authorList>
    </citation>
    <scope>NUCLEOTIDE SEQUENCE [LARGE SCALE GENOMIC DNA]</scope>
    <source>
        <strain evidence="1">METHB21</strain>
    </source>
</reference>
<evidence type="ECO:0000313" key="2">
    <source>
        <dbReference type="Proteomes" id="UP000494216"/>
    </source>
</evidence>
<dbReference type="Proteomes" id="UP000494216">
    <property type="component" value="Unassembled WGS sequence"/>
</dbReference>
<dbReference type="GO" id="GO:0003824">
    <property type="term" value="F:catalytic activity"/>
    <property type="evidence" value="ECO:0007669"/>
    <property type="project" value="InterPro"/>
</dbReference>
<dbReference type="RefSeq" id="WP_174627077.1">
    <property type="nucleotide sequence ID" value="NZ_CADCXN010000096.1"/>
</dbReference>